<protein>
    <submittedName>
        <fullName evidence="2">Glucoamylase</fullName>
        <ecNumber evidence="2">3.2.1.3</ecNumber>
    </submittedName>
</protein>
<accession>A0A1V4SPQ0</accession>
<dbReference type="Gene3D" id="1.50.10.10">
    <property type="match status" value="1"/>
</dbReference>
<dbReference type="PANTHER" id="PTHR31616">
    <property type="entry name" value="TREHALASE"/>
    <property type="match status" value="1"/>
</dbReference>
<dbReference type="SUPFAM" id="SSF48208">
    <property type="entry name" value="Six-hairpin glycosidases"/>
    <property type="match status" value="1"/>
</dbReference>
<evidence type="ECO:0000313" key="2">
    <source>
        <dbReference type="EMBL" id="OPX45445.1"/>
    </source>
</evidence>
<name>A0A1V4SPQ0_RUMHU</name>
<keyword evidence="2" id="KW-0378">Hydrolase</keyword>
<dbReference type="Pfam" id="PF00723">
    <property type="entry name" value="Glyco_hydro_15"/>
    <property type="match status" value="1"/>
</dbReference>
<comment type="caution">
    <text evidence="2">The sequence shown here is derived from an EMBL/GenBank/DDBJ whole genome shotgun (WGS) entry which is preliminary data.</text>
</comment>
<keyword evidence="3" id="KW-1185">Reference proteome</keyword>
<dbReference type="Proteomes" id="UP000191554">
    <property type="component" value="Unassembled WGS sequence"/>
</dbReference>
<dbReference type="RefSeq" id="WP_080063282.1">
    <property type="nucleotide sequence ID" value="NZ_MZGX01000004.1"/>
</dbReference>
<sequence>MQKSYYNNAVTGNSSMLAAFSDRAELLRLFWPNIDYIQQFDKLLCGIYIKNTSGSTVWFNDHRCEHQQEYLQDTNIIKSTITNYFDGYRAVIYDFVCSDTDVLIRRCEIENISGEAKELGFVSFSAASAADPDVAGVLFDFHNEALVHYKANNYLSVFSDSPVCGFQLGNNANDAAVSTYLFGKDDIGMMKDAAVSWELGSFAKNEVKGFNLYICAASTLKACKALIRECKMLGAAKLFAGTQKYWKEYLNNSRQLKTGNGLLDNLYKRSLLVFRLMYDKKSGGLMAAPEIDEYFTKCGRYAYCWGRDAAFITEALDRAGLHECVDNFYLWAVRVQEEDGSWQQRYHMDGNLGPCWGLQIDETGTILWGMLKHYKHTGQIRFLQRVWDSAKAGAAFLKGFMDSDTGLPGPSFDLWEERLGEHAYSSAAVYSGLKAAAQIAEVLGKGDRETRGWAELAETVKQSITDYFWKDDSNRFIRSIRVKLNGWGEEASPDKVLLSVNPKGYIRDFTLEDWIVDVSLMGLSIPFEVFDANDPKMKSTVALIEETLTSQGIGGIKRYENDSYIGGNPWILTTLWVALYHVRTGNYTRAKEYLFWAANGRTNLGLLPEQVNKETGKPEWVIPLTWSHAMYVQVLSELVDAGVL</sequence>
<organism evidence="2 3">
    <name type="scientific">Ruminiclostridium hungatei</name>
    <name type="common">Clostridium hungatei</name>
    <dbReference type="NCBI Taxonomy" id="48256"/>
    <lineage>
        <taxon>Bacteria</taxon>
        <taxon>Bacillati</taxon>
        <taxon>Bacillota</taxon>
        <taxon>Clostridia</taxon>
        <taxon>Eubacteriales</taxon>
        <taxon>Oscillospiraceae</taxon>
        <taxon>Ruminiclostridium</taxon>
    </lineage>
</organism>
<evidence type="ECO:0000259" key="1">
    <source>
        <dbReference type="Pfam" id="PF00723"/>
    </source>
</evidence>
<keyword evidence="2" id="KW-0326">Glycosidase</keyword>
<dbReference type="InterPro" id="IPR012341">
    <property type="entry name" value="6hp_glycosidase-like_sf"/>
</dbReference>
<dbReference type="AlphaFoldDB" id="A0A1V4SPQ0"/>
<dbReference type="EMBL" id="MZGX01000004">
    <property type="protein sequence ID" value="OPX45445.1"/>
    <property type="molecule type" value="Genomic_DNA"/>
</dbReference>
<dbReference type="InterPro" id="IPR008928">
    <property type="entry name" value="6-hairpin_glycosidase_sf"/>
</dbReference>
<evidence type="ECO:0000313" key="3">
    <source>
        <dbReference type="Proteomes" id="UP000191554"/>
    </source>
</evidence>
<dbReference type="OrthoDB" id="3902805at2"/>
<dbReference type="EC" id="3.2.1.3" evidence="2"/>
<reference evidence="2 3" key="1">
    <citation type="submission" date="2017-03" db="EMBL/GenBank/DDBJ databases">
        <title>Genome sequence of Clostridium hungatei DSM 14427.</title>
        <authorList>
            <person name="Poehlein A."/>
            <person name="Daniel R."/>
        </authorList>
    </citation>
    <scope>NUCLEOTIDE SEQUENCE [LARGE SCALE GENOMIC DNA]</scope>
    <source>
        <strain evidence="2 3">DSM 14427</strain>
    </source>
</reference>
<dbReference type="PANTHER" id="PTHR31616:SF0">
    <property type="entry name" value="GLUCAN 1,4-ALPHA-GLUCOSIDASE"/>
    <property type="match status" value="1"/>
</dbReference>
<gene>
    <name evidence="2" type="primary">cga</name>
    <name evidence="2" type="ORF">CLHUN_08150</name>
</gene>
<dbReference type="GO" id="GO:0004339">
    <property type="term" value="F:glucan 1,4-alpha-glucosidase activity"/>
    <property type="evidence" value="ECO:0007669"/>
    <property type="project" value="UniProtKB-EC"/>
</dbReference>
<dbReference type="GO" id="GO:0005975">
    <property type="term" value="P:carbohydrate metabolic process"/>
    <property type="evidence" value="ECO:0007669"/>
    <property type="project" value="InterPro"/>
</dbReference>
<dbReference type="InterPro" id="IPR011613">
    <property type="entry name" value="GH15-like"/>
</dbReference>
<dbReference type="STRING" id="48256.CLHUN_08150"/>
<feature type="domain" description="GH15-like" evidence="1">
    <location>
        <begin position="266"/>
        <end position="634"/>
    </location>
</feature>
<proteinExistence type="predicted"/>